<proteinExistence type="inferred from homology"/>
<evidence type="ECO:0000313" key="4">
    <source>
        <dbReference type="EMBL" id="MSU06276.1"/>
    </source>
</evidence>
<organism evidence="4 5">
    <name type="scientific">Bullifex porci</name>
    <dbReference type="NCBI Taxonomy" id="2606638"/>
    <lineage>
        <taxon>Bacteria</taxon>
        <taxon>Pseudomonadati</taxon>
        <taxon>Spirochaetota</taxon>
        <taxon>Spirochaetia</taxon>
        <taxon>Spirochaetales</taxon>
        <taxon>Spirochaetaceae</taxon>
        <taxon>Bullifex</taxon>
    </lineage>
</organism>
<dbReference type="SUPFAM" id="SSF74650">
    <property type="entry name" value="Galactose mutarotase-like"/>
    <property type="match status" value="1"/>
</dbReference>
<dbReference type="EMBL" id="VUNN01000009">
    <property type="protein sequence ID" value="MSU06276.1"/>
    <property type="molecule type" value="Genomic_DNA"/>
</dbReference>
<evidence type="ECO:0000256" key="2">
    <source>
        <dbReference type="ARBA" id="ARBA00023235"/>
    </source>
</evidence>
<dbReference type="Gene3D" id="2.70.98.10">
    <property type="match status" value="1"/>
</dbReference>
<dbReference type="InterPro" id="IPR014718">
    <property type="entry name" value="GH-type_carb-bd"/>
</dbReference>
<dbReference type="GO" id="GO:0006006">
    <property type="term" value="P:glucose metabolic process"/>
    <property type="evidence" value="ECO:0007669"/>
    <property type="project" value="TreeGrafter"/>
</dbReference>
<protein>
    <submittedName>
        <fullName evidence="4">Galactose mutarotase</fullName>
    </submittedName>
</protein>
<dbReference type="GO" id="GO:0004034">
    <property type="term" value="F:aldose 1-epimerase activity"/>
    <property type="evidence" value="ECO:0007669"/>
    <property type="project" value="TreeGrafter"/>
</dbReference>
<name>A0A7X2TQA1_9SPIO</name>
<keyword evidence="5" id="KW-1185">Reference proteome</keyword>
<dbReference type="AlphaFoldDB" id="A0A7X2TQA1"/>
<dbReference type="PANTHER" id="PTHR10091">
    <property type="entry name" value="ALDOSE-1-EPIMERASE"/>
    <property type="match status" value="1"/>
</dbReference>
<dbReference type="GO" id="GO:0033499">
    <property type="term" value="P:galactose catabolic process via UDP-galactose, Leloir pathway"/>
    <property type="evidence" value="ECO:0007669"/>
    <property type="project" value="TreeGrafter"/>
</dbReference>
<dbReference type="InterPro" id="IPR047215">
    <property type="entry name" value="Galactose_mutarotase-like"/>
</dbReference>
<dbReference type="Proteomes" id="UP000460549">
    <property type="component" value="Unassembled WGS sequence"/>
</dbReference>
<dbReference type="InterPro" id="IPR011013">
    <property type="entry name" value="Gal_mutarotase_sf_dom"/>
</dbReference>
<gene>
    <name evidence="4" type="ORF">FYJ80_05715</name>
</gene>
<dbReference type="GO" id="GO:0030246">
    <property type="term" value="F:carbohydrate binding"/>
    <property type="evidence" value="ECO:0007669"/>
    <property type="project" value="InterPro"/>
</dbReference>
<dbReference type="PANTHER" id="PTHR10091:SF0">
    <property type="entry name" value="GALACTOSE MUTAROTASE"/>
    <property type="match status" value="1"/>
</dbReference>
<evidence type="ECO:0000313" key="5">
    <source>
        <dbReference type="Proteomes" id="UP000460549"/>
    </source>
</evidence>
<comment type="caution">
    <text evidence="4">The sequence shown here is derived from an EMBL/GenBank/DDBJ whole genome shotgun (WGS) entry which is preliminary data.</text>
</comment>
<reference evidence="4 5" key="1">
    <citation type="submission" date="2019-08" db="EMBL/GenBank/DDBJ databases">
        <title>In-depth cultivation of the pig gut microbiome towards novel bacterial diversity and tailored functional studies.</title>
        <authorList>
            <person name="Wylensek D."/>
            <person name="Hitch T.C.A."/>
            <person name="Clavel T."/>
        </authorList>
    </citation>
    <scope>NUCLEOTIDE SEQUENCE [LARGE SCALE GENOMIC DNA]</scope>
    <source>
        <strain evidence="4 5">NM-380-WT-3C1</strain>
    </source>
</reference>
<evidence type="ECO:0000256" key="1">
    <source>
        <dbReference type="ARBA" id="ARBA00006206"/>
    </source>
</evidence>
<keyword evidence="2" id="KW-0413">Isomerase</keyword>
<dbReference type="InterPro" id="IPR008183">
    <property type="entry name" value="Aldose_1/G6P_1-epimerase"/>
</dbReference>
<dbReference type="CDD" id="cd09019">
    <property type="entry name" value="galactose_mutarotase_like"/>
    <property type="match status" value="1"/>
</dbReference>
<comment type="similarity">
    <text evidence="1">Belongs to the aldose epimerase family.</text>
</comment>
<evidence type="ECO:0000256" key="3">
    <source>
        <dbReference type="ARBA" id="ARBA00023277"/>
    </source>
</evidence>
<dbReference type="Pfam" id="PF01263">
    <property type="entry name" value="Aldose_epim"/>
    <property type="match status" value="1"/>
</dbReference>
<sequence length="333" mass="37403">MIHALVEVVKNIKTAAEEIFKDKAMEKVETYLIQAGSYKAEIINYGAMIKSFYIDDIDVVLGLQDYDTFASERGFLSQVVGPFANRISNAQFEMDGIIYKLENNRGSYNIHSGSRTFGKQFWSAVEKTDSSVTLFLHSPESAGFPGDIDTTLKYSITQEGELKLHYTMTSTKKTPVNITNHVYFTLGKKDSREINITLPADSYVATDEEGIPTEITSVENTEFDLRKPVRVGSLRNGYFDHCFVLNKDAIIKAETDALVLTCTTDLPGVQFYTAGGMNKKEKAKDGSSLVPFSGFALESEYFPNFPNRPDFKGKYLMPGEIYETETVYQLNRK</sequence>
<accession>A0A7X2TQA1</accession>
<keyword evidence="3" id="KW-0119">Carbohydrate metabolism</keyword>